<evidence type="ECO:0000256" key="1">
    <source>
        <dbReference type="SAM" id="SignalP"/>
    </source>
</evidence>
<dbReference type="RefSeq" id="WP_188555965.1">
    <property type="nucleotide sequence ID" value="NZ_BMGS01000001.1"/>
</dbReference>
<organism evidence="3 4">
    <name type="scientific">Hymenobacter glacieicola</name>
    <dbReference type="NCBI Taxonomy" id="1562124"/>
    <lineage>
        <taxon>Bacteria</taxon>
        <taxon>Pseudomonadati</taxon>
        <taxon>Bacteroidota</taxon>
        <taxon>Cytophagia</taxon>
        <taxon>Cytophagales</taxon>
        <taxon>Hymenobacteraceae</taxon>
        <taxon>Hymenobacter</taxon>
    </lineage>
</organism>
<reference evidence="4" key="1">
    <citation type="journal article" date="2019" name="Int. J. Syst. Evol. Microbiol.">
        <title>The Global Catalogue of Microorganisms (GCM) 10K type strain sequencing project: providing services to taxonomists for standard genome sequencing and annotation.</title>
        <authorList>
            <consortium name="The Broad Institute Genomics Platform"/>
            <consortium name="The Broad Institute Genome Sequencing Center for Infectious Disease"/>
            <person name="Wu L."/>
            <person name="Ma J."/>
        </authorList>
    </citation>
    <scope>NUCLEOTIDE SEQUENCE [LARGE SCALE GENOMIC DNA]</scope>
    <source>
        <strain evidence="4">CGMCC 1.12990</strain>
    </source>
</reference>
<evidence type="ECO:0000259" key="2">
    <source>
        <dbReference type="Pfam" id="PF13349"/>
    </source>
</evidence>
<feature type="domain" description="DUF4097" evidence="2">
    <location>
        <begin position="129"/>
        <end position="216"/>
    </location>
</feature>
<dbReference type="Pfam" id="PF13349">
    <property type="entry name" value="DUF4097"/>
    <property type="match status" value="1"/>
</dbReference>
<dbReference type="EMBL" id="BMGS01000001">
    <property type="protein sequence ID" value="GGG28985.1"/>
    <property type="molecule type" value="Genomic_DNA"/>
</dbReference>
<dbReference type="InterPro" id="IPR025164">
    <property type="entry name" value="Toastrack_DUF4097"/>
</dbReference>
<proteinExistence type="predicted"/>
<accession>A0ABQ1WGT3</accession>
<name>A0ABQ1WGT3_9BACT</name>
<feature type="signal peptide" evidence="1">
    <location>
        <begin position="1"/>
        <end position="18"/>
    </location>
</feature>
<keyword evidence="4" id="KW-1185">Reference proteome</keyword>
<comment type="caution">
    <text evidence="3">The sequence shown here is derived from an EMBL/GenBank/DDBJ whole genome shotgun (WGS) entry which is preliminary data.</text>
</comment>
<dbReference type="Proteomes" id="UP000601361">
    <property type="component" value="Unassembled WGS sequence"/>
</dbReference>
<evidence type="ECO:0000313" key="3">
    <source>
        <dbReference type="EMBL" id="GGG28985.1"/>
    </source>
</evidence>
<feature type="chain" id="PRO_5047282007" description="DUF4097 domain-containing protein" evidence="1">
    <location>
        <begin position="19"/>
        <end position="257"/>
    </location>
</feature>
<keyword evidence="1" id="KW-0732">Signal</keyword>
<gene>
    <name evidence="3" type="ORF">GCM10011378_02090</name>
</gene>
<protein>
    <recommendedName>
        <fullName evidence="2">DUF4097 domain-containing protein</fullName>
    </recommendedName>
</protein>
<sequence>MKRSFLFSLLLLTGTASALRAQEYKTRFPTRENRRLVLEMHGSSVVVEGYDGDEVVIRGNGYQEPPKQAQGLRPIYNSAEDNTRLGLSVVAQGNVLRVVQASRKEVTYTVRVPRRTALVFTETNWNGSDLRVSGLSGSLEVKMKNGDATLTNVSGPVVGNSTSGNITVQFAALPAEPTALSLVSGKLDVTMPAASKANLTVRSMSGEVYTDFDLNPRPTPDGLTRVGGQTVSVPLNGGGTKLALHNISGDIYVRKAK</sequence>
<evidence type="ECO:0000313" key="4">
    <source>
        <dbReference type="Proteomes" id="UP000601361"/>
    </source>
</evidence>